<dbReference type="PROSITE" id="PS01099">
    <property type="entry name" value="COMPLEX1_24K"/>
    <property type="match status" value="1"/>
</dbReference>
<dbReference type="CDD" id="cd03064">
    <property type="entry name" value="TRX_Fd_NuoE"/>
    <property type="match status" value="1"/>
</dbReference>
<gene>
    <name evidence="8" type="ORF">C8D99_104153</name>
</gene>
<dbReference type="InterPro" id="IPR036249">
    <property type="entry name" value="Thioredoxin-like_sf"/>
</dbReference>
<evidence type="ECO:0000313" key="9">
    <source>
        <dbReference type="Proteomes" id="UP000295066"/>
    </source>
</evidence>
<sequence length="159" mass="17476">MVVGTQQDARSLVRDITAPWKGKPGGVIPVLQETQKQIGYLSREAMEAISEELSVPLAELYGVATFYAQFHLKPRGRHVIRVCRGTACHVRGSAKIMDRLMSMLGVQENGTTEDLRFTLEPVACLGCCGLAPVVMIDEDTHGRLTDDPAKLQAFLDDYS</sequence>
<dbReference type="InterPro" id="IPR028431">
    <property type="entry name" value="NADP_DH_HndA-like"/>
</dbReference>
<evidence type="ECO:0000256" key="3">
    <source>
        <dbReference type="ARBA" id="ARBA00022723"/>
    </source>
</evidence>
<dbReference type="GO" id="GO:0051537">
    <property type="term" value="F:2 iron, 2 sulfur cluster binding"/>
    <property type="evidence" value="ECO:0007669"/>
    <property type="project" value="UniProtKB-KW"/>
</dbReference>
<comment type="cofactor">
    <cofactor evidence="6">
        <name>[2Fe-2S] cluster</name>
        <dbReference type="ChEBI" id="CHEBI:190135"/>
    </cofactor>
</comment>
<keyword evidence="9" id="KW-1185">Reference proteome</keyword>
<dbReference type="GO" id="GO:0046872">
    <property type="term" value="F:metal ion binding"/>
    <property type="evidence" value="ECO:0007669"/>
    <property type="project" value="UniProtKB-KW"/>
</dbReference>
<keyword evidence="2 7" id="KW-0001">2Fe-2S</keyword>
<evidence type="ECO:0000256" key="6">
    <source>
        <dbReference type="ARBA" id="ARBA00034078"/>
    </source>
</evidence>
<feature type="binding site" evidence="7">
    <location>
        <position position="124"/>
    </location>
    <ligand>
        <name>[2Fe-2S] cluster</name>
        <dbReference type="ChEBI" id="CHEBI:190135"/>
    </ligand>
</feature>
<dbReference type="OrthoDB" id="9807941at2"/>
<dbReference type="InterPro" id="IPR041921">
    <property type="entry name" value="NuoE_N"/>
</dbReference>
<feature type="binding site" evidence="7">
    <location>
        <position position="83"/>
    </location>
    <ligand>
        <name>[2Fe-2S] cluster</name>
        <dbReference type="ChEBI" id="CHEBI:190135"/>
    </ligand>
</feature>
<evidence type="ECO:0000256" key="2">
    <source>
        <dbReference type="ARBA" id="ARBA00022714"/>
    </source>
</evidence>
<dbReference type="FunFam" id="3.40.30.10:FF:000015">
    <property type="entry name" value="NADH-quinone oxidoreductase subunit E"/>
    <property type="match status" value="1"/>
</dbReference>
<comment type="cofactor">
    <cofactor evidence="7">
        <name>[2Fe-2S] cluster</name>
        <dbReference type="ChEBI" id="CHEBI:190135"/>
    </cofactor>
    <text evidence="7">Binds 1 [2Fe-2S] cluster.</text>
</comment>
<evidence type="ECO:0000256" key="4">
    <source>
        <dbReference type="ARBA" id="ARBA00023004"/>
    </source>
</evidence>
<reference evidence="8 9" key="1">
    <citation type="submission" date="2019-03" db="EMBL/GenBank/DDBJ databases">
        <title>Genomic Encyclopedia of Type Strains, Phase IV (KMG-IV): sequencing the most valuable type-strain genomes for metagenomic binning, comparative biology and taxonomic classification.</title>
        <authorList>
            <person name="Goeker M."/>
        </authorList>
    </citation>
    <scope>NUCLEOTIDE SEQUENCE [LARGE SCALE GENOMIC DNA]</scope>
    <source>
        <strain evidence="8 9">DSM 25964</strain>
    </source>
</reference>
<feature type="binding site" evidence="7">
    <location>
        <position position="88"/>
    </location>
    <ligand>
        <name>[2Fe-2S] cluster</name>
        <dbReference type="ChEBI" id="CHEBI:190135"/>
    </ligand>
</feature>
<dbReference type="PIRSF" id="PIRSF000216">
    <property type="entry name" value="NADH_DH_24kDa"/>
    <property type="match status" value="1"/>
</dbReference>
<comment type="caution">
    <text evidence="8">The sequence shown here is derived from an EMBL/GenBank/DDBJ whole genome shotgun (WGS) entry which is preliminary data.</text>
</comment>
<dbReference type="InterPro" id="IPR002023">
    <property type="entry name" value="NuoE-like"/>
</dbReference>
<dbReference type="Proteomes" id="UP000295066">
    <property type="component" value="Unassembled WGS sequence"/>
</dbReference>
<dbReference type="Gene3D" id="3.40.30.10">
    <property type="entry name" value="Glutaredoxin"/>
    <property type="match status" value="1"/>
</dbReference>
<organism evidence="8 9">
    <name type="scientific">Aminivibrio pyruvatiphilus</name>
    <dbReference type="NCBI Taxonomy" id="1005740"/>
    <lineage>
        <taxon>Bacteria</taxon>
        <taxon>Thermotogati</taxon>
        <taxon>Synergistota</taxon>
        <taxon>Synergistia</taxon>
        <taxon>Synergistales</taxon>
        <taxon>Aminobacteriaceae</taxon>
        <taxon>Aminivibrio</taxon>
    </lineage>
</organism>
<dbReference type="NCBIfam" id="NF005722">
    <property type="entry name" value="PRK07539.1-2"/>
    <property type="match status" value="1"/>
</dbReference>
<dbReference type="InterPro" id="IPR042128">
    <property type="entry name" value="NuoE_dom"/>
</dbReference>
<protein>
    <submittedName>
        <fullName evidence="8">NADH:ubiquinone oxidoreductase subunit E</fullName>
    </submittedName>
</protein>
<dbReference type="EMBL" id="SORI01000004">
    <property type="protein sequence ID" value="TDY61908.1"/>
    <property type="molecule type" value="Genomic_DNA"/>
</dbReference>
<keyword evidence="4 7" id="KW-0408">Iron</keyword>
<comment type="similarity">
    <text evidence="1">Belongs to the complex I 24 kDa subunit family.</text>
</comment>
<proteinExistence type="inferred from homology"/>
<dbReference type="AlphaFoldDB" id="A0A4R8MA64"/>
<dbReference type="SUPFAM" id="SSF52833">
    <property type="entry name" value="Thioredoxin-like"/>
    <property type="match status" value="1"/>
</dbReference>
<feature type="binding site" evidence="7">
    <location>
        <position position="128"/>
    </location>
    <ligand>
        <name>[2Fe-2S] cluster</name>
        <dbReference type="ChEBI" id="CHEBI:190135"/>
    </ligand>
</feature>
<dbReference type="PANTHER" id="PTHR43342:SF1">
    <property type="entry name" value="BIFURCATING [FEFE] HYDROGENASE GAMMA SUBUNIT"/>
    <property type="match status" value="1"/>
</dbReference>
<dbReference type="Pfam" id="PF01257">
    <property type="entry name" value="2Fe-2S_thioredx"/>
    <property type="match status" value="1"/>
</dbReference>
<keyword evidence="8" id="KW-0830">Ubiquinone</keyword>
<dbReference type="Gene3D" id="1.10.10.1590">
    <property type="entry name" value="NADH-quinone oxidoreductase subunit E"/>
    <property type="match status" value="1"/>
</dbReference>
<accession>A0A4R8MA64</accession>
<evidence type="ECO:0000256" key="1">
    <source>
        <dbReference type="ARBA" id="ARBA00010643"/>
    </source>
</evidence>
<dbReference type="RefSeq" id="WP_133956991.1">
    <property type="nucleotide sequence ID" value="NZ_SORI01000004.1"/>
</dbReference>
<evidence type="ECO:0000313" key="8">
    <source>
        <dbReference type="EMBL" id="TDY61908.1"/>
    </source>
</evidence>
<keyword evidence="3 7" id="KW-0479">Metal-binding</keyword>
<dbReference type="PANTHER" id="PTHR43342">
    <property type="entry name" value="NADH-QUINONE OXIDOREDUCTASE, E SUBUNIT"/>
    <property type="match status" value="1"/>
</dbReference>
<evidence type="ECO:0000256" key="5">
    <source>
        <dbReference type="ARBA" id="ARBA00023014"/>
    </source>
</evidence>
<name>A0A4R8MA64_9BACT</name>
<evidence type="ECO:0000256" key="7">
    <source>
        <dbReference type="PIRSR" id="PIRSR000216-1"/>
    </source>
</evidence>
<dbReference type="GO" id="GO:0016491">
    <property type="term" value="F:oxidoreductase activity"/>
    <property type="evidence" value="ECO:0007669"/>
    <property type="project" value="InterPro"/>
</dbReference>
<keyword evidence="5 7" id="KW-0411">Iron-sulfur</keyword>